<evidence type="ECO:0000256" key="7">
    <source>
        <dbReference type="ARBA" id="ARBA00023157"/>
    </source>
</evidence>
<gene>
    <name evidence="9" type="ORF">BDA96_07G071100</name>
</gene>
<keyword evidence="4" id="KW-0883">Thioether bond</keyword>
<sequence>MNGSMASACATSRPLASAPSACPSKKTTAARFRRRRTVSCRATAGGDNDGLLWPLPRRDVMLNGLTGVAAGLAWYPGVASGADSSTTSPCTAADKVNEKVLQCTDTANQKPCPLVSPSSPVDFTPETKVKRVRQAVHLLSRENQEKYKEAVAKMKALPESNPLSFKAQAAIHQAYCDSYYSYHRSSSAAKKDGVDPAFDVHFSWIFAPWHRMYIYFYERALGQLIGDDTFALPFWSWDHPAGMVVPALFKGSFVNPLCNPNRNMANVDALVDLDYLSHKDDKPIDFKGPKDEKYKDLVNRNLCTIYTQQVRKGPESFLGEKYCTAIEGRGSAGTLESMAHTAMHVWVGKPTTKPCDASTGGVLSHKDGAFNCNNDMGFLGTAGNDPVFYSHHANVDRMWHLWSTRLGGGQGITDTDWLDATFVFYDDVKSPRKVRIKFRDVLDTRDLGYTYDAEYDRDLPWLRPKITKLVPHGKESGAAARSSAAAPVFPLALTKGQVVEVPAVAVPAREAGKEQLLVIDGIEFDPQANNKFDVAINLPADKALQVGPQYKEYAGSFAVVPGSGGGETRIGKVTLCITDVLYDLDAEDDSSVDVVIVPRTDAKVTINVRPIIKNRN</sequence>
<comment type="cofactor">
    <cofactor evidence="1">
        <name>Cu(2+)</name>
        <dbReference type="ChEBI" id="CHEBI:29036"/>
    </cofactor>
</comment>
<organism evidence="9 10">
    <name type="scientific">Sorghum bicolor</name>
    <name type="common">Sorghum</name>
    <name type="synonym">Sorghum vulgare</name>
    <dbReference type="NCBI Taxonomy" id="4558"/>
    <lineage>
        <taxon>Eukaryota</taxon>
        <taxon>Viridiplantae</taxon>
        <taxon>Streptophyta</taxon>
        <taxon>Embryophyta</taxon>
        <taxon>Tracheophyta</taxon>
        <taxon>Spermatophyta</taxon>
        <taxon>Magnoliopsida</taxon>
        <taxon>Liliopsida</taxon>
        <taxon>Poales</taxon>
        <taxon>Poaceae</taxon>
        <taxon>PACMAD clade</taxon>
        <taxon>Panicoideae</taxon>
        <taxon>Andropogonodae</taxon>
        <taxon>Andropogoneae</taxon>
        <taxon>Sorghinae</taxon>
        <taxon>Sorghum</taxon>
    </lineage>
</organism>
<dbReference type="EMBL" id="CM027686">
    <property type="protein sequence ID" value="KAG0522827.1"/>
    <property type="molecule type" value="Genomic_DNA"/>
</dbReference>
<dbReference type="PANTHER" id="PTHR11474:SF86">
    <property type="entry name" value="TYROSINASE COPPER-BINDING DOMAIN-CONTAINING PROTEIN"/>
    <property type="match status" value="1"/>
</dbReference>
<reference evidence="9" key="2">
    <citation type="submission" date="2020-10" db="EMBL/GenBank/DDBJ databases">
        <authorList>
            <person name="Cooper E.A."/>
            <person name="Brenton Z.W."/>
            <person name="Flinn B.S."/>
            <person name="Jenkins J."/>
            <person name="Shu S."/>
            <person name="Flowers D."/>
            <person name="Luo F."/>
            <person name="Wang Y."/>
            <person name="Xia P."/>
            <person name="Barry K."/>
            <person name="Daum C."/>
            <person name="Lipzen A."/>
            <person name="Yoshinaga Y."/>
            <person name="Schmutz J."/>
            <person name="Saski C."/>
            <person name="Vermerris W."/>
            <person name="Kresovich S."/>
        </authorList>
    </citation>
    <scope>NUCLEOTIDE SEQUENCE</scope>
</reference>
<dbReference type="InterPro" id="IPR022739">
    <property type="entry name" value="Polyphenol_oxidase_cen"/>
</dbReference>
<dbReference type="PRINTS" id="PR00092">
    <property type="entry name" value="TYROSINASE"/>
</dbReference>
<dbReference type="Pfam" id="PF12143">
    <property type="entry name" value="PPO1_KFDV"/>
    <property type="match status" value="1"/>
</dbReference>
<dbReference type="Gene3D" id="1.10.1280.10">
    <property type="entry name" value="Di-copper center containing domain from catechol oxidase"/>
    <property type="match status" value="1"/>
</dbReference>
<dbReference type="Pfam" id="PF00264">
    <property type="entry name" value="Tyrosinase"/>
    <property type="match status" value="1"/>
</dbReference>
<dbReference type="GO" id="GO:0046872">
    <property type="term" value="F:metal ion binding"/>
    <property type="evidence" value="ECO:0007669"/>
    <property type="project" value="UniProtKB-KW"/>
</dbReference>
<dbReference type="EMBL" id="CM027686">
    <property type="protein sequence ID" value="KAG0522826.1"/>
    <property type="molecule type" value="Genomic_DNA"/>
</dbReference>
<dbReference type="InterPro" id="IPR002227">
    <property type="entry name" value="Tyrosinase_Cu-bd"/>
</dbReference>
<keyword evidence="6" id="KW-0186">Copper</keyword>
<dbReference type="PROSITE" id="PS00498">
    <property type="entry name" value="TYROSINASE_2"/>
    <property type="match status" value="1"/>
</dbReference>
<evidence type="ECO:0000256" key="2">
    <source>
        <dbReference type="ARBA" id="ARBA00009928"/>
    </source>
</evidence>
<evidence type="ECO:0000313" key="10">
    <source>
        <dbReference type="Proteomes" id="UP000807115"/>
    </source>
</evidence>
<keyword evidence="7" id="KW-1015">Disulfide bond</keyword>
<dbReference type="SUPFAM" id="SSF48056">
    <property type="entry name" value="Di-copper centre-containing domain"/>
    <property type="match status" value="1"/>
</dbReference>
<keyword evidence="5" id="KW-0560">Oxidoreductase</keyword>
<dbReference type="PANTHER" id="PTHR11474">
    <property type="entry name" value="TYROSINASE FAMILY MEMBER"/>
    <property type="match status" value="1"/>
</dbReference>
<dbReference type="InterPro" id="IPR008922">
    <property type="entry name" value="Di-copper_centre_dom_sf"/>
</dbReference>
<dbReference type="GO" id="GO:0004097">
    <property type="term" value="F:catechol oxidase activity"/>
    <property type="evidence" value="ECO:0007669"/>
    <property type="project" value="InterPro"/>
</dbReference>
<dbReference type="InterPro" id="IPR050316">
    <property type="entry name" value="Tyrosinase/Hemocyanin"/>
</dbReference>
<dbReference type="Gramene" id="EES13481">
    <property type="protein sequence ID" value="EES13481"/>
    <property type="gene ID" value="SORBI_3007G068300"/>
</dbReference>
<evidence type="ECO:0000259" key="8">
    <source>
        <dbReference type="PROSITE" id="PS00498"/>
    </source>
</evidence>
<comment type="caution">
    <text evidence="9">The sequence shown here is derived from an EMBL/GenBank/DDBJ whole genome shotgun (WGS) entry which is preliminary data.</text>
</comment>
<evidence type="ECO:0000256" key="5">
    <source>
        <dbReference type="ARBA" id="ARBA00023002"/>
    </source>
</evidence>
<keyword evidence="3" id="KW-0479">Metal-binding</keyword>
<dbReference type="Pfam" id="PF12142">
    <property type="entry name" value="PPO1_DWL"/>
    <property type="match status" value="1"/>
</dbReference>
<evidence type="ECO:0000313" key="9">
    <source>
        <dbReference type="EMBL" id="KAG0522827.1"/>
    </source>
</evidence>
<evidence type="ECO:0000256" key="3">
    <source>
        <dbReference type="ARBA" id="ARBA00022723"/>
    </source>
</evidence>
<dbReference type="OMA" id="IHEAYCA"/>
<evidence type="ECO:0000256" key="6">
    <source>
        <dbReference type="ARBA" id="ARBA00023008"/>
    </source>
</evidence>
<name>A0A921QJC7_SORBI</name>
<accession>A0A921QJC7</accession>
<dbReference type="OrthoDB" id="6132182at2759"/>
<evidence type="ECO:0000256" key="4">
    <source>
        <dbReference type="ARBA" id="ARBA00022784"/>
    </source>
</evidence>
<dbReference type="InterPro" id="IPR022740">
    <property type="entry name" value="Polyphenol_oxidase_C"/>
</dbReference>
<evidence type="ECO:0000256" key="1">
    <source>
        <dbReference type="ARBA" id="ARBA00001973"/>
    </source>
</evidence>
<dbReference type="KEGG" id="sbi:8071138"/>
<feature type="domain" description="Tyrosinase copper-binding" evidence="8">
    <location>
        <begin position="385"/>
        <end position="396"/>
    </location>
</feature>
<proteinExistence type="inferred from homology"/>
<protein>
    <recommendedName>
        <fullName evidence="8">Tyrosinase copper-binding domain-containing protein</fullName>
    </recommendedName>
</protein>
<dbReference type="AlphaFoldDB" id="A0A921QJC7"/>
<comment type="similarity">
    <text evidence="2">Belongs to the tyrosinase family.</text>
</comment>
<dbReference type="SMR" id="A0A921QJC7"/>
<reference evidence="9" key="1">
    <citation type="journal article" date="2019" name="BMC Genomics">
        <title>A new reference genome for Sorghum bicolor reveals high levels of sequence similarity between sweet and grain genotypes: implications for the genetics of sugar metabolism.</title>
        <authorList>
            <person name="Cooper E.A."/>
            <person name="Brenton Z.W."/>
            <person name="Flinn B.S."/>
            <person name="Jenkins J."/>
            <person name="Shu S."/>
            <person name="Flowers D."/>
            <person name="Luo F."/>
            <person name="Wang Y."/>
            <person name="Xia P."/>
            <person name="Barry K."/>
            <person name="Daum C."/>
            <person name="Lipzen A."/>
            <person name="Yoshinaga Y."/>
            <person name="Schmutz J."/>
            <person name="Saski C."/>
            <person name="Vermerris W."/>
            <person name="Kresovich S."/>
        </authorList>
    </citation>
    <scope>NUCLEOTIDE SEQUENCE</scope>
</reference>
<dbReference type="Proteomes" id="UP000807115">
    <property type="component" value="Chromosome 7"/>
</dbReference>